<feature type="binding site" description="covalent" evidence="9">
    <location>
        <position position="204"/>
    </location>
    <ligand>
        <name>heme c</name>
        <dbReference type="ChEBI" id="CHEBI:61717"/>
        <label>2</label>
    </ligand>
</feature>
<dbReference type="PROSITE" id="PS51007">
    <property type="entry name" value="CYTC"/>
    <property type="match status" value="3"/>
</dbReference>
<dbReference type="PIRSF" id="PIRSF000018">
    <property type="entry name" value="Mb_ADH_cyt_c"/>
    <property type="match status" value="1"/>
</dbReference>
<dbReference type="PANTHER" id="PTHR35008">
    <property type="entry name" value="BLL4482 PROTEIN-RELATED"/>
    <property type="match status" value="1"/>
</dbReference>
<feature type="binding site" description="axial binding residue" evidence="10">
    <location>
        <position position="57"/>
    </location>
    <ligand>
        <name>heme c</name>
        <dbReference type="ChEBI" id="CHEBI:61717"/>
        <label>1</label>
    </ligand>
    <ligandPart>
        <name>Fe</name>
        <dbReference type="ChEBI" id="CHEBI:18248"/>
    </ligandPart>
</feature>
<dbReference type="Proteomes" id="UP000183107">
    <property type="component" value="Unassembled WGS sequence"/>
</dbReference>
<keyword evidence="14" id="KW-1185">Reference proteome</keyword>
<keyword evidence="8" id="KW-0472">Membrane</keyword>
<feature type="chain" id="PRO_5010378210" evidence="11">
    <location>
        <begin position="33"/>
        <end position="436"/>
    </location>
</feature>
<keyword evidence="3 9" id="KW-0349">Heme</keyword>
<dbReference type="InterPro" id="IPR009056">
    <property type="entry name" value="Cyt_c-like_dom"/>
</dbReference>
<feature type="binding site" description="covalent" evidence="9">
    <location>
        <position position="56"/>
    </location>
    <ligand>
        <name>heme c</name>
        <dbReference type="ChEBI" id="CHEBI:61717"/>
        <label>1</label>
    </ligand>
</feature>
<evidence type="ECO:0000313" key="14">
    <source>
        <dbReference type="Proteomes" id="UP000183107"/>
    </source>
</evidence>
<dbReference type="InterPro" id="IPR014353">
    <property type="entry name" value="Membr-bd_ADH_cyt_c"/>
</dbReference>
<evidence type="ECO:0000256" key="9">
    <source>
        <dbReference type="PIRSR" id="PIRSR000018-50"/>
    </source>
</evidence>
<evidence type="ECO:0000256" key="4">
    <source>
        <dbReference type="ARBA" id="ARBA00022723"/>
    </source>
</evidence>
<evidence type="ECO:0000256" key="8">
    <source>
        <dbReference type="ARBA" id="ARBA00023136"/>
    </source>
</evidence>
<dbReference type="GO" id="GO:0005506">
    <property type="term" value="F:iron ion binding"/>
    <property type="evidence" value="ECO:0007669"/>
    <property type="project" value="InterPro"/>
</dbReference>
<feature type="domain" description="Cytochrome c" evidence="12">
    <location>
        <begin position="39"/>
        <end position="143"/>
    </location>
</feature>
<comment type="cofactor">
    <cofactor evidence="9">
        <name>heme c</name>
        <dbReference type="ChEBI" id="CHEBI:61717"/>
    </cofactor>
    <text evidence="9">Binds 3 heme c groups covalently per subunit.</text>
</comment>
<sequence>MRPAVAFMGWFTRMVRKIIVYTWLVIPAVAAAAQAPDPAMIARGAYLAKAADCMGCHTAGPDHPPFAGGLPINSPFGTIYSTNITPDQATGIGHYSLDDFSRALRDGIAKGARRLYPAMPYASFTAMSDDDVEALYAYFMDEVKPVNHRPPQTSLPFPFNQRWTLRFWDIAFVNHERFRPRADRDAQWNRGAYLVQALGHCGACHTPRGLGFQEKGYTESSPDYLTGAVIENWFAPDLTGNPASGLGRWFEAEIAKFLETGHGGQTVAFGSMVTVIEKSTQHLRKEDLNAIARYLKTLPRRDGKTSFEPLMRKVGTAPAGNIIGPFERPGAGLYRGFCAKCHRPDGAGKLPKLPRLAGSPVVLSENATSLIRLMLEGGKGPLTKNGPKPEKMPGYAKKFSDREIADVLTFIRNSWGNKAPAVTPRDVSRLRKALAE</sequence>
<dbReference type="GO" id="GO:0020037">
    <property type="term" value="F:heme binding"/>
    <property type="evidence" value="ECO:0007669"/>
    <property type="project" value="InterPro"/>
</dbReference>
<feature type="binding site" description="covalent" evidence="9">
    <location>
        <position position="201"/>
    </location>
    <ligand>
        <name>heme c</name>
        <dbReference type="ChEBI" id="CHEBI:61717"/>
        <label>2</label>
    </ligand>
</feature>
<evidence type="ECO:0000256" key="10">
    <source>
        <dbReference type="PIRSR" id="PIRSR000018-51"/>
    </source>
</evidence>
<evidence type="ECO:0000256" key="6">
    <source>
        <dbReference type="ARBA" id="ARBA00022737"/>
    </source>
</evidence>
<organism evidence="13 14">
    <name type="scientific">Nitrosospira briensis</name>
    <dbReference type="NCBI Taxonomy" id="35799"/>
    <lineage>
        <taxon>Bacteria</taxon>
        <taxon>Pseudomonadati</taxon>
        <taxon>Pseudomonadota</taxon>
        <taxon>Betaproteobacteria</taxon>
        <taxon>Nitrosomonadales</taxon>
        <taxon>Nitrosomonadaceae</taxon>
        <taxon>Nitrosospira</taxon>
    </lineage>
</organism>
<evidence type="ECO:0000256" key="5">
    <source>
        <dbReference type="ARBA" id="ARBA00022729"/>
    </source>
</evidence>
<dbReference type="OrthoDB" id="9809720at2"/>
<keyword evidence="5 11" id="KW-0732">Signal</keyword>
<dbReference type="InterPro" id="IPR036909">
    <property type="entry name" value="Cyt_c-like_dom_sf"/>
</dbReference>
<dbReference type="GO" id="GO:0009055">
    <property type="term" value="F:electron transfer activity"/>
    <property type="evidence" value="ECO:0007669"/>
    <property type="project" value="InterPro"/>
</dbReference>
<feature type="signal peptide" evidence="11">
    <location>
        <begin position="1"/>
        <end position="32"/>
    </location>
</feature>
<feature type="binding site" description="covalent" evidence="9">
    <location>
        <position position="338"/>
    </location>
    <ligand>
        <name>heme c</name>
        <dbReference type="ChEBI" id="CHEBI:61717"/>
        <label>3</label>
    </ligand>
</feature>
<reference evidence="14" key="1">
    <citation type="submission" date="2016-10" db="EMBL/GenBank/DDBJ databases">
        <authorList>
            <person name="Varghese N."/>
        </authorList>
    </citation>
    <scope>NUCLEOTIDE SEQUENCE [LARGE SCALE GENOMIC DNA]</scope>
    <source>
        <strain evidence="14">Nsp8</strain>
    </source>
</reference>
<feature type="binding site" description="axial binding residue" evidence="10">
    <location>
        <position position="205"/>
    </location>
    <ligand>
        <name>heme c</name>
        <dbReference type="ChEBI" id="CHEBI:61717"/>
        <label>2</label>
    </ligand>
    <ligandPart>
        <name>Fe</name>
        <dbReference type="ChEBI" id="CHEBI:18248"/>
    </ligandPart>
</feature>
<dbReference type="GO" id="GO:0005886">
    <property type="term" value="C:plasma membrane"/>
    <property type="evidence" value="ECO:0007669"/>
    <property type="project" value="UniProtKB-SubCell"/>
</dbReference>
<feature type="binding site" description="axial binding residue" evidence="10">
    <location>
        <position position="342"/>
    </location>
    <ligand>
        <name>heme c</name>
        <dbReference type="ChEBI" id="CHEBI:61717"/>
        <label>3</label>
    </ligand>
    <ligandPart>
        <name>Fe</name>
        <dbReference type="ChEBI" id="CHEBI:18248"/>
    </ligandPart>
</feature>
<dbReference type="Gene3D" id="1.10.760.10">
    <property type="entry name" value="Cytochrome c-like domain"/>
    <property type="match status" value="3"/>
</dbReference>
<dbReference type="InterPro" id="IPR051459">
    <property type="entry name" value="Cytochrome_c-type_DH"/>
</dbReference>
<evidence type="ECO:0000256" key="1">
    <source>
        <dbReference type="ARBA" id="ARBA00004236"/>
    </source>
</evidence>
<evidence type="ECO:0000256" key="2">
    <source>
        <dbReference type="ARBA" id="ARBA00022475"/>
    </source>
</evidence>
<feature type="binding site" description="covalent" evidence="9">
    <location>
        <position position="341"/>
    </location>
    <ligand>
        <name>heme c</name>
        <dbReference type="ChEBI" id="CHEBI:61717"/>
        <label>3</label>
    </ligand>
</feature>
<evidence type="ECO:0000256" key="11">
    <source>
        <dbReference type="SAM" id="SignalP"/>
    </source>
</evidence>
<keyword evidence="6" id="KW-0677">Repeat</keyword>
<evidence type="ECO:0000256" key="3">
    <source>
        <dbReference type="ARBA" id="ARBA00022617"/>
    </source>
</evidence>
<gene>
    <name evidence="13" type="ORF">SAMN05216386_1429</name>
</gene>
<comment type="subcellular location">
    <subcellularLocation>
        <location evidence="1">Cell membrane</location>
    </subcellularLocation>
</comment>
<dbReference type="GO" id="GO:0016614">
    <property type="term" value="F:oxidoreductase activity, acting on CH-OH group of donors"/>
    <property type="evidence" value="ECO:0007669"/>
    <property type="project" value="InterPro"/>
</dbReference>
<dbReference type="PANTHER" id="PTHR35008:SF8">
    <property type="entry name" value="ALCOHOL DEHYDROGENASE CYTOCHROME C SUBUNIT"/>
    <property type="match status" value="1"/>
</dbReference>
<name>A0A1I5AK83_9PROT</name>
<keyword evidence="4 10" id="KW-0479">Metal-binding</keyword>
<dbReference type="EMBL" id="FOVJ01000002">
    <property type="protein sequence ID" value="SFN62884.1"/>
    <property type="molecule type" value="Genomic_DNA"/>
</dbReference>
<proteinExistence type="predicted"/>
<evidence type="ECO:0000313" key="13">
    <source>
        <dbReference type="EMBL" id="SFN62884.1"/>
    </source>
</evidence>
<keyword evidence="2" id="KW-1003">Cell membrane</keyword>
<feature type="binding site" description="covalent" evidence="9">
    <location>
        <position position="53"/>
    </location>
    <ligand>
        <name>heme c</name>
        <dbReference type="ChEBI" id="CHEBI:61717"/>
        <label>1</label>
    </ligand>
</feature>
<keyword evidence="7 10" id="KW-0408">Iron</keyword>
<dbReference type="AlphaFoldDB" id="A0A1I5AK83"/>
<dbReference type="Pfam" id="PF00034">
    <property type="entry name" value="Cytochrom_C"/>
    <property type="match status" value="3"/>
</dbReference>
<evidence type="ECO:0000256" key="7">
    <source>
        <dbReference type="ARBA" id="ARBA00023004"/>
    </source>
</evidence>
<feature type="domain" description="Cytochrome c" evidence="12">
    <location>
        <begin position="325"/>
        <end position="415"/>
    </location>
</feature>
<accession>A0A1I5AK83</accession>
<protein>
    <submittedName>
        <fullName evidence="13">Cytochrome c, mono-and diheme variants</fullName>
    </submittedName>
</protein>
<feature type="domain" description="Cytochrome c" evidence="12">
    <location>
        <begin position="186"/>
        <end position="299"/>
    </location>
</feature>
<dbReference type="SUPFAM" id="SSF46626">
    <property type="entry name" value="Cytochrome c"/>
    <property type="match status" value="3"/>
</dbReference>
<evidence type="ECO:0000259" key="12">
    <source>
        <dbReference type="PROSITE" id="PS51007"/>
    </source>
</evidence>